<proteinExistence type="predicted"/>
<protein>
    <submittedName>
        <fullName evidence="1">Uncharacterized protein</fullName>
    </submittedName>
</protein>
<name>A0ACB9BEM9_CICIN</name>
<evidence type="ECO:0000313" key="2">
    <source>
        <dbReference type="Proteomes" id="UP001055811"/>
    </source>
</evidence>
<reference evidence="2" key="1">
    <citation type="journal article" date="2022" name="Mol. Ecol. Resour.">
        <title>The genomes of chicory, endive, great burdock and yacon provide insights into Asteraceae palaeo-polyploidization history and plant inulin production.</title>
        <authorList>
            <person name="Fan W."/>
            <person name="Wang S."/>
            <person name="Wang H."/>
            <person name="Wang A."/>
            <person name="Jiang F."/>
            <person name="Liu H."/>
            <person name="Zhao H."/>
            <person name="Xu D."/>
            <person name="Zhang Y."/>
        </authorList>
    </citation>
    <scope>NUCLEOTIDE SEQUENCE [LARGE SCALE GENOMIC DNA]</scope>
    <source>
        <strain evidence="2">cv. Punajuju</strain>
    </source>
</reference>
<dbReference type="EMBL" id="CM042014">
    <property type="protein sequence ID" value="KAI3720842.1"/>
    <property type="molecule type" value="Genomic_DNA"/>
</dbReference>
<accession>A0ACB9BEM9</accession>
<keyword evidence="2" id="KW-1185">Reference proteome</keyword>
<organism evidence="1 2">
    <name type="scientific">Cichorium intybus</name>
    <name type="common">Chicory</name>
    <dbReference type="NCBI Taxonomy" id="13427"/>
    <lineage>
        <taxon>Eukaryota</taxon>
        <taxon>Viridiplantae</taxon>
        <taxon>Streptophyta</taxon>
        <taxon>Embryophyta</taxon>
        <taxon>Tracheophyta</taxon>
        <taxon>Spermatophyta</taxon>
        <taxon>Magnoliopsida</taxon>
        <taxon>eudicotyledons</taxon>
        <taxon>Gunneridae</taxon>
        <taxon>Pentapetalae</taxon>
        <taxon>asterids</taxon>
        <taxon>campanulids</taxon>
        <taxon>Asterales</taxon>
        <taxon>Asteraceae</taxon>
        <taxon>Cichorioideae</taxon>
        <taxon>Cichorieae</taxon>
        <taxon>Cichoriinae</taxon>
        <taxon>Cichorium</taxon>
    </lineage>
</organism>
<gene>
    <name evidence="1" type="ORF">L2E82_31838</name>
</gene>
<reference evidence="1 2" key="2">
    <citation type="journal article" date="2022" name="Mol. Ecol. Resour.">
        <title>The genomes of chicory, endive, great burdock and yacon provide insights into Asteraceae paleo-polyploidization history and plant inulin production.</title>
        <authorList>
            <person name="Fan W."/>
            <person name="Wang S."/>
            <person name="Wang H."/>
            <person name="Wang A."/>
            <person name="Jiang F."/>
            <person name="Liu H."/>
            <person name="Zhao H."/>
            <person name="Xu D."/>
            <person name="Zhang Y."/>
        </authorList>
    </citation>
    <scope>NUCLEOTIDE SEQUENCE [LARGE SCALE GENOMIC DNA]</scope>
    <source>
        <strain evidence="2">cv. Punajuju</strain>
        <tissue evidence="1">Leaves</tissue>
    </source>
</reference>
<evidence type="ECO:0000313" key="1">
    <source>
        <dbReference type="EMBL" id="KAI3720842.1"/>
    </source>
</evidence>
<dbReference type="Proteomes" id="UP001055811">
    <property type="component" value="Linkage Group LG06"/>
</dbReference>
<sequence length="134" mass="15445">MASSNVDSIKRHLDFSHFQILKNMEASQSRLHKRFKVDFCCIYYRTTDNQSVEEPQPSRYFVLNVGDLEEWHQNPEYFHHEQDAVLWSEKLRPCAEGLYILLGPVVVSILQEAMSGCPPSVTDMISGKVSVRVI</sequence>
<comment type="caution">
    <text evidence="1">The sequence shown here is derived from an EMBL/GenBank/DDBJ whole genome shotgun (WGS) entry which is preliminary data.</text>
</comment>